<dbReference type="InterPro" id="IPR019309">
    <property type="entry name" value="WASHC3"/>
</dbReference>
<reference evidence="6" key="1">
    <citation type="submission" date="2023-06" db="EMBL/GenBank/DDBJ databases">
        <title>Survivors Of The Sea: Transcriptome response of Skeletonema marinoi to long-term dormancy.</title>
        <authorList>
            <person name="Pinder M.I.M."/>
            <person name="Kourtchenko O."/>
            <person name="Robertson E.K."/>
            <person name="Larsson T."/>
            <person name="Maumus F."/>
            <person name="Osuna-Cruz C.M."/>
            <person name="Vancaester E."/>
            <person name="Stenow R."/>
            <person name="Vandepoele K."/>
            <person name="Ploug H."/>
            <person name="Bruchert V."/>
            <person name="Godhe A."/>
            <person name="Topel M."/>
        </authorList>
    </citation>
    <scope>NUCLEOTIDE SEQUENCE</scope>
    <source>
        <strain evidence="6">R05AC</strain>
    </source>
</reference>
<evidence type="ECO:0000256" key="2">
    <source>
        <dbReference type="SAM" id="Coils"/>
    </source>
</evidence>
<feature type="region of interest" description="Disordered" evidence="3">
    <location>
        <begin position="645"/>
        <end position="684"/>
    </location>
</feature>
<dbReference type="Gene3D" id="3.90.190.10">
    <property type="entry name" value="Protein tyrosine phosphatase superfamily"/>
    <property type="match status" value="1"/>
</dbReference>
<feature type="region of interest" description="Disordered" evidence="3">
    <location>
        <begin position="2907"/>
        <end position="3053"/>
    </location>
</feature>
<feature type="region of interest" description="Disordered" evidence="3">
    <location>
        <begin position="137"/>
        <end position="156"/>
    </location>
</feature>
<dbReference type="SUPFAM" id="SSF101447">
    <property type="entry name" value="Formin homology 2 domain (FH2 domain)"/>
    <property type="match status" value="1"/>
</dbReference>
<feature type="region of interest" description="Disordered" evidence="3">
    <location>
        <begin position="775"/>
        <end position="799"/>
    </location>
</feature>
<dbReference type="InterPro" id="IPR029021">
    <property type="entry name" value="Prot-tyrosine_phosphatase-like"/>
</dbReference>
<feature type="compositionally biased region" description="Low complexity" evidence="3">
    <location>
        <begin position="1312"/>
        <end position="1328"/>
    </location>
</feature>
<feature type="compositionally biased region" description="Basic residues" evidence="3">
    <location>
        <begin position="2432"/>
        <end position="2443"/>
    </location>
</feature>
<feature type="compositionally biased region" description="Low complexity" evidence="3">
    <location>
        <begin position="1471"/>
        <end position="1499"/>
    </location>
</feature>
<dbReference type="Proteomes" id="UP001224775">
    <property type="component" value="Unassembled WGS sequence"/>
</dbReference>
<feature type="compositionally biased region" description="Basic residues" evidence="3">
    <location>
        <begin position="78"/>
        <end position="90"/>
    </location>
</feature>
<dbReference type="InterPro" id="IPR042201">
    <property type="entry name" value="FH2_Formin_sf"/>
</dbReference>
<sequence length="3527" mass="369511">MADSSVHEAVGQNAVQDDDIEQSSTMSIVADIDETDTPPLPPSSPISNGDNGNPYSRSDYNHDDNPNNISPIITSSPKSKKQKQRDKMQRRVPGSLDLDYITPRIIGMAPPRAKFGSALGVGDDNNNTNDADAAAAIKQQSNRQKRQKGNDPGELSTFLEKRHARRYLLFNVSDEDADDRSLLLLGRQVVHLPWGSPKMPHPNDENDGTTPKGLMSNTSPMGGDSPYSFFRRDTAESTATGGVGKSPSSGTPAISRVMDICYALHAYLSIPPQDLPLELQQPEQQQEEQQSSLQLRSQQQQQLPKLKKKKGKSTHHSQKSSTVACIYCGNGKTRTGVIVACYLRFCNEVQDALSGFDIFCHRRGIKSASSSSIDDISSHIPPSLRQFFANFDELVAKKQYPYPEPLLLQSIQLQGVPVDDMPCVDIFEYGDVMKQQIYSSHDDTSLNEWDDEEGTYKIGQLLSQDFTLVCRFGGEFAGDDQDPSKVLFRYVNSPNFLNEGNFELGMVNVDMMRRYADSFDEEDFLLTLVFEFVDNDDRGTYSNSRKKKVMFGASKFNGCVLEGIDLILEGWRVLSDAHLSRFSAETENDLMMDSSFVLNVLGTEIDFRPIALQLTNGDVGLARAELLGGLFGFLFNRELQQSNLDETEHSRSDQKSCLSSEMSVVSNSATSQTDQSTSYQNDGELHADESSNLMKDDAEKSEPNNELVGCADTEKVGQQSSNDSNTNSTSSGVAAVVDNADDNAQKVVADSNAPTYQTKSAHLVHENALLDATPDEMETRHEEGKDSQGSKGTTAEGNGNTNDDLLCVMRCCGGVGVALVGAEGTKTSAASTLESTSVADSISVHADQVADSITVIEQDSAQSPASYASKAHTRQPSSIACLADALTGSGDSKIDEQLTMPAYPLDGDGDEGDKQATISEDYLKYCKMLKMGLPTGAVKNAMQRDGLDPGKYLSMSKVGLPDGAVRNAMVRDGLDPSLMDVLKSGMSISDGAAEGRNQTSKEASNEAIVKQSNEQDHDEEQIQNTSLSTNEGTSKGNKCEAVTSQPDDVAVSAEESNSQSEMADHNALSTDISTSTTDSTRDTMGLMNAAKSDISERGSSLSIAAMAAQAALKKSMKVEVLTVADKLPASGGAPSLSIASMAAAASQKKSLVFEAEPDAETPAGPLNIAEMAAAAAQNKSEKTKVANVPAGGSSLSIAAMAAAAAQQKKKVQGDEIDTSGHVNESSLAVTAAQNKANMEENDASSAPPVSIASLAAAAAQQKSLSSPKSAVDSETGESNSAPSSNISSLAAAAAQKKALSSAKSETKSGSCESATEPPSSTSSLAAAATHKKSLATQNLEEAGPMSIAAMAAAAAQKKNNKVKSEPESTGPMSIAAMAAAAAQKKAQKAENEASSGGPMSIAAMAAAAAQKKAQKAENEASTGGPMSIAAMAAAAAQKKAQKAESESAGPMSIAAMAAAAAQKRAQKAESEASSGGPMSIAAMAAAAAQKKNNKAENGASSGGPMSIAAMAAAAAQKKAQKAENEASSGGPMSIAAMAAAAAQKKNQKTEASSGGPMSIAAMAAAAAQKKAQKAESESVGPMSIASMAAAAAQKKNQTAEPEASTGGPMSIAAMAAAAAQKKAQKAESEASSGGPMSIAALAAVAAQKKNNIAENEASSGGSMSIAAMAAAAAQKKAQKAESESAGPMSIAAMAAAAAQKKNQKTDHEASSGGPMSIAAMAAAAAQKKNKKTNPEASTGGPMSIAAMAAAAAQQKNQKVESAYESGKEMGIAAMAAAAAQQKAQKAESKSVGPMSIAAMAAAAAQKKAQKAEPEASSGGPMSIAAMAAAAAQKKAQTAEPEASSGGPMSIAAMAAAAAQKKKQKAESGIAAAGPMSIAAMAAAAAQKKAQKAEAEPTTGGPMNMAAMAAAAAQKKNQNAETSSEGPMSIAAIAAAAAQKKAQSAEADADSSANLAVMAAAAAQKKTVEANAVSLPAVEGRSNNIAALAAASAVRKQTQPNAHNDDSMPASDAELAIKDDPTYTKFFKMLKMGLPMDVVKHAMKRDGMDPSIMDLDHDKSLESQRPPKTDKREDEPPLKEDEKYQKYFKMLKMGLPMGAVKNAMTRDGLDPAIMDLDRDKSVASQMKGDGDVDDGPPLKEDEKYQKYFKMLKMGLPMGAVKNAMTRDGLDPDIMDLDHDKSVASQMKKGEDDDGPPLKEDEKYQKYFKMFKMGLPMGAVKNAMTRDGLDPDIMDLDHDKSVASQIEVDDDDDDADDGPPLKEDEKYQKYFKMLKMGLPMGAVKNAMTRDGLDPAIMDLDHDKSVASQMKGDDDVDDGPPLKEDEKYQKYFKMLKMGLPMGAVKNAMTRDGVDPAIMDLDHDKSVASQMNVELVDKGPPLKEDEKYQKYFKMLKMGLPMGAVKNAMTRDGADPAIMDLDHDKSEEYQKAMASQKGKKKKVMKKKVSKEPKKPKVRRKKIFWSPIEESKVDDNSLWSMIKGSYDFDSLKVDQAEFESLFTDTSKPGEKKKEAAKPAASKQKKSVQVIDAKRGMNGGIILARLKIEFSALADMVAEMDSGKFDDTQLKALREFLPTNEERAAIDQYIKQASATEESLNAAINDFCTCEKYMYAMMRVKLADEKFECMLFKYQFDNKLNELMNSVTTLISACEEVQKSVRLRKLMAMILMLGNQINTGGSGSMAHGFTLDALLKLDEAKAFDKKTSVLQYLVKLVKGNEPDLLNVHEEMPSIGPAESVVVETLVSELKELNDQLQKVQATASAEGGRIRDSAPSNLTGLDKLRQQKTKIKDVEGVNMYNQTEVIQLTTMEKFVVYAEKRTQEAFSRTEEVQENFKGVLTYFGENPSMSSSDFFGTMNKFVAAFDAALVVVRRIEALNAAEEKKAAAQRAKEDAQHKKKSKIKETAIKSVTSKIDRLTAEKEGKAEPKTPDRNKSKETLNNTNAQKEYPEINASKGKLDLTGQRKQFADPFAGPDEEAHNTEETQASEGKELSSTSTKSKGSLGFFPATNPNKAPVNTDSGLQSPSGSTKMGFFPATSPRHTIDTASFDNNTTSGIETSPTYRRATLAAPHMSPFAKGIKHEQLSEQKLHLQHIEMPLFDDDSSSGGGGPPPKGIAAMAAAAAQKKNKKAEGGDNSSSAPPPMGGIAAMAAAAAQKKNKKAADGDNSSSAPPPMGGIAAMAAAAAQKKNKKAADGNNSSSAPPPMGSIAAMAAAAAQKKNKKAEGGDNSSSAPPPMGGIAAMAAAAAQKKNKKAADSDNSSSAPPPIGGIAAMAAAAAQKKNKKAEGGDNSSSAPPPMGGIAAMAAAAAQKKNKKAADSDNSSSAPPPIGGIAAMAAAAAQKKNKKAEGGDNSSSAPPPIGGIAAMAAAAAQKKNKKAEGGDNSSSAPPPMGGIAAMAAAAAQKKNKKAADSDNSSSAPPPMGGIAAMAAAAAQKKNKKAADGDNSSSAPPPIGGIAAMAAAAAQKKNKKAEGGDNSSSAPPPMGGIAAMAAAAAQKKNKKAADSDNSSSAPPPMGGIAAMAAAAAQKRQKSF</sequence>
<feature type="compositionally biased region" description="Low complexity" evidence="3">
    <location>
        <begin position="280"/>
        <end position="304"/>
    </location>
</feature>
<feature type="coiled-coil region" evidence="2">
    <location>
        <begin position="2867"/>
        <end position="2898"/>
    </location>
</feature>
<feature type="compositionally biased region" description="Polar residues" evidence="3">
    <location>
        <begin position="1022"/>
        <end position="1046"/>
    </location>
</feature>
<feature type="region of interest" description="Disordered" evidence="3">
    <location>
        <begin position="2498"/>
        <end position="2518"/>
    </location>
</feature>
<dbReference type="GO" id="GO:0006887">
    <property type="term" value="P:exocytosis"/>
    <property type="evidence" value="ECO:0007669"/>
    <property type="project" value="TreeGrafter"/>
</dbReference>
<feature type="region of interest" description="Disordered" evidence="3">
    <location>
        <begin position="989"/>
        <end position="1081"/>
    </location>
</feature>
<feature type="compositionally biased region" description="Low complexity" evidence="3">
    <location>
        <begin position="3169"/>
        <end position="3180"/>
    </location>
</feature>
<feature type="compositionally biased region" description="Low complexity" evidence="3">
    <location>
        <begin position="2986"/>
        <end position="2998"/>
    </location>
</feature>
<feature type="compositionally biased region" description="Basic and acidic residues" evidence="3">
    <location>
        <begin position="2501"/>
        <end position="2510"/>
    </location>
</feature>
<dbReference type="GO" id="GO:0030041">
    <property type="term" value="P:actin filament polymerization"/>
    <property type="evidence" value="ECO:0007669"/>
    <property type="project" value="TreeGrafter"/>
</dbReference>
<feature type="coiled-coil region" evidence="2">
    <location>
        <begin position="1372"/>
        <end position="1419"/>
    </location>
</feature>
<feature type="compositionally biased region" description="Polar residues" evidence="3">
    <location>
        <begin position="3038"/>
        <end position="3053"/>
    </location>
</feature>
<feature type="compositionally biased region" description="Low complexity" evidence="3">
    <location>
        <begin position="3108"/>
        <end position="3118"/>
    </location>
</feature>
<evidence type="ECO:0000256" key="1">
    <source>
        <dbReference type="ARBA" id="ARBA00006290"/>
    </source>
</evidence>
<name>A0AAD9D6L4_9STRA</name>
<dbReference type="Pfam" id="PF10152">
    <property type="entry name" value="CCDC53"/>
    <property type="match status" value="7"/>
</dbReference>
<gene>
    <name evidence="6" type="ORF">QTG54_013212</name>
</gene>
<accession>A0AAD9D6L4</accession>
<feature type="region of interest" description="Disordered" evidence="3">
    <location>
        <begin position="2047"/>
        <end position="2080"/>
    </location>
</feature>
<proteinExistence type="inferred from homology"/>
<feature type="compositionally biased region" description="Low complexity" evidence="3">
    <location>
        <begin position="1508"/>
        <end position="1517"/>
    </location>
</feature>
<dbReference type="InterPro" id="IPR015425">
    <property type="entry name" value="FH2_Formin"/>
</dbReference>
<evidence type="ECO:0000313" key="7">
    <source>
        <dbReference type="Proteomes" id="UP001224775"/>
    </source>
</evidence>
<keyword evidence="7" id="KW-1185">Reference proteome</keyword>
<feature type="compositionally biased region" description="Basic and acidic residues" evidence="3">
    <location>
        <begin position="777"/>
        <end position="788"/>
    </location>
</feature>
<feature type="domain" description="C2 tensin-type" evidence="4">
    <location>
        <begin position="403"/>
        <end position="554"/>
    </location>
</feature>
<feature type="compositionally biased region" description="Low complexity" evidence="3">
    <location>
        <begin position="66"/>
        <end position="77"/>
    </location>
</feature>
<keyword evidence="2" id="KW-0175">Coiled coil</keyword>
<evidence type="ECO:0000259" key="4">
    <source>
        <dbReference type="PROSITE" id="PS51182"/>
    </source>
</evidence>
<feature type="region of interest" description="Disordered" evidence="3">
    <location>
        <begin position="2242"/>
        <end position="2262"/>
    </location>
</feature>
<feature type="compositionally biased region" description="Basic and acidic residues" evidence="3">
    <location>
        <begin position="2907"/>
        <end position="2931"/>
    </location>
</feature>
<evidence type="ECO:0000313" key="6">
    <source>
        <dbReference type="EMBL" id="KAK1736076.1"/>
    </source>
</evidence>
<feature type="region of interest" description="Disordered" evidence="3">
    <location>
        <begin position="3090"/>
        <end position="3527"/>
    </location>
</feature>
<feature type="compositionally biased region" description="Low complexity" evidence="3">
    <location>
        <begin position="3231"/>
        <end position="3242"/>
    </location>
</feature>
<evidence type="ECO:0000256" key="3">
    <source>
        <dbReference type="SAM" id="MobiDB-lite"/>
    </source>
</evidence>
<feature type="compositionally biased region" description="Low complexity" evidence="3">
    <location>
        <begin position="3479"/>
        <end position="3490"/>
    </location>
</feature>
<feature type="compositionally biased region" description="Low complexity" evidence="3">
    <location>
        <begin position="3386"/>
        <end position="3397"/>
    </location>
</feature>
<feature type="region of interest" description="Disordered" evidence="3">
    <location>
        <begin position="280"/>
        <end position="315"/>
    </location>
</feature>
<dbReference type="PROSITE" id="PS51182">
    <property type="entry name" value="C2_TENSIN"/>
    <property type="match status" value="1"/>
</dbReference>
<protein>
    <submittedName>
        <fullName evidence="6">WASH complex subunit 3</fullName>
    </submittedName>
</protein>
<feature type="region of interest" description="Disordered" evidence="3">
    <location>
        <begin position="1456"/>
        <end position="1530"/>
    </location>
</feature>
<feature type="compositionally biased region" description="Low complexity" evidence="3">
    <location>
        <begin position="3293"/>
        <end position="3304"/>
    </location>
</feature>
<evidence type="ECO:0000259" key="5">
    <source>
        <dbReference type="PROSITE" id="PS51444"/>
    </source>
</evidence>
<dbReference type="Pfam" id="PF02181">
    <property type="entry name" value="FH2"/>
    <property type="match status" value="1"/>
</dbReference>
<comment type="similarity">
    <text evidence="1">Belongs to the CCDC53 family.</text>
</comment>
<dbReference type="InterPro" id="IPR014020">
    <property type="entry name" value="Tensin_C2-dom"/>
</dbReference>
<feature type="compositionally biased region" description="Polar residues" evidence="3">
    <location>
        <begin position="789"/>
        <end position="799"/>
    </location>
</feature>
<dbReference type="PROSITE" id="PS51444">
    <property type="entry name" value="FH2"/>
    <property type="match status" value="1"/>
</dbReference>
<feature type="compositionally biased region" description="Acidic residues" evidence="3">
    <location>
        <begin position="2245"/>
        <end position="2255"/>
    </location>
</feature>
<feature type="region of interest" description="Disordered" evidence="3">
    <location>
        <begin position="1264"/>
        <end position="1370"/>
    </location>
</feature>
<feature type="compositionally biased region" description="Polar residues" evidence="3">
    <location>
        <begin position="45"/>
        <end position="58"/>
    </location>
</feature>
<feature type="region of interest" description="Disordered" evidence="3">
    <location>
        <begin position="1"/>
        <end position="96"/>
    </location>
</feature>
<feature type="compositionally biased region" description="Low complexity" evidence="3">
    <location>
        <begin position="3499"/>
        <end position="3520"/>
    </location>
</feature>
<feature type="region of interest" description="Disordered" evidence="3">
    <location>
        <begin position="2428"/>
        <end position="2447"/>
    </location>
</feature>
<dbReference type="Gene3D" id="1.20.58.2220">
    <property type="entry name" value="Formin, FH2 domain"/>
    <property type="match status" value="1"/>
</dbReference>
<feature type="compositionally biased region" description="Low complexity" evidence="3">
    <location>
        <begin position="1278"/>
        <end position="1303"/>
    </location>
</feature>
<dbReference type="GO" id="GO:0071203">
    <property type="term" value="C:WASH complex"/>
    <property type="evidence" value="ECO:0007669"/>
    <property type="project" value="InterPro"/>
</dbReference>
<feature type="region of interest" description="Disordered" evidence="3">
    <location>
        <begin position="193"/>
        <end position="230"/>
    </location>
</feature>
<comment type="caution">
    <text evidence="6">The sequence shown here is derived from an EMBL/GenBank/DDBJ whole genome shotgun (WGS) entry which is preliminary data.</text>
</comment>
<feature type="compositionally biased region" description="Polar residues" evidence="3">
    <location>
        <begin position="655"/>
        <end position="681"/>
    </location>
</feature>
<feature type="domain" description="FH2" evidence="5">
    <location>
        <begin position="2444"/>
        <end position="2884"/>
    </location>
</feature>
<dbReference type="SMART" id="SM00498">
    <property type="entry name" value="FH2"/>
    <property type="match status" value="1"/>
</dbReference>
<feature type="compositionally biased region" description="Low complexity" evidence="3">
    <location>
        <begin position="1069"/>
        <end position="1078"/>
    </location>
</feature>
<dbReference type="PANTHER" id="PTHR13015">
    <property type="entry name" value="PROTEIN AD-016-RELATED"/>
    <property type="match status" value="1"/>
</dbReference>
<feature type="compositionally biased region" description="Polar residues" evidence="3">
    <location>
        <begin position="3003"/>
        <end position="3023"/>
    </location>
</feature>
<feature type="compositionally biased region" description="Basic residues" evidence="3">
    <location>
        <begin position="305"/>
        <end position="315"/>
    </location>
</feature>
<organism evidence="6 7">
    <name type="scientific">Skeletonema marinoi</name>
    <dbReference type="NCBI Taxonomy" id="267567"/>
    <lineage>
        <taxon>Eukaryota</taxon>
        <taxon>Sar</taxon>
        <taxon>Stramenopiles</taxon>
        <taxon>Ochrophyta</taxon>
        <taxon>Bacillariophyta</taxon>
        <taxon>Coscinodiscophyceae</taxon>
        <taxon>Thalassiosirophycidae</taxon>
        <taxon>Thalassiosirales</taxon>
        <taxon>Skeletonemataceae</taxon>
        <taxon>Skeletonema</taxon>
        <taxon>Skeletonema marinoi-dohrnii complex</taxon>
    </lineage>
</organism>
<dbReference type="SUPFAM" id="SSF52799">
    <property type="entry name" value="(Phosphotyrosine protein) phosphatases II"/>
    <property type="match status" value="1"/>
</dbReference>
<dbReference type="PANTHER" id="PTHR13015:SF0">
    <property type="entry name" value="WASH COMPLEX SUBUNIT 3"/>
    <property type="match status" value="1"/>
</dbReference>
<dbReference type="EMBL" id="JATAAI010000030">
    <property type="protein sequence ID" value="KAK1736076.1"/>
    <property type="molecule type" value="Genomic_DNA"/>
</dbReference>